<keyword evidence="1" id="KW-1133">Transmembrane helix</keyword>
<dbReference type="EMBL" id="JAIWYP010000013">
    <property type="protein sequence ID" value="KAH3718766.1"/>
    <property type="molecule type" value="Genomic_DNA"/>
</dbReference>
<reference evidence="2" key="1">
    <citation type="journal article" date="2019" name="bioRxiv">
        <title>The Genome of the Zebra Mussel, Dreissena polymorpha: A Resource for Invasive Species Research.</title>
        <authorList>
            <person name="McCartney M.A."/>
            <person name="Auch B."/>
            <person name="Kono T."/>
            <person name="Mallez S."/>
            <person name="Zhang Y."/>
            <person name="Obille A."/>
            <person name="Becker A."/>
            <person name="Abrahante J.E."/>
            <person name="Garbe J."/>
            <person name="Badalamenti J.P."/>
            <person name="Herman A."/>
            <person name="Mangelson H."/>
            <person name="Liachko I."/>
            <person name="Sullivan S."/>
            <person name="Sone E.D."/>
            <person name="Koren S."/>
            <person name="Silverstein K.A.T."/>
            <person name="Beckman K.B."/>
            <person name="Gohl D.M."/>
        </authorList>
    </citation>
    <scope>NUCLEOTIDE SEQUENCE</scope>
    <source>
        <strain evidence="2">Duluth1</strain>
        <tissue evidence="2">Whole animal</tissue>
    </source>
</reference>
<dbReference type="AlphaFoldDB" id="A0A9D4C798"/>
<dbReference type="Gene3D" id="2.10.60.10">
    <property type="entry name" value="CD59"/>
    <property type="match status" value="1"/>
</dbReference>
<evidence type="ECO:0000313" key="3">
    <source>
        <dbReference type="Proteomes" id="UP000828390"/>
    </source>
</evidence>
<name>A0A9D4C798_DREPO</name>
<organism evidence="2 3">
    <name type="scientific">Dreissena polymorpha</name>
    <name type="common">Zebra mussel</name>
    <name type="synonym">Mytilus polymorpha</name>
    <dbReference type="NCBI Taxonomy" id="45954"/>
    <lineage>
        <taxon>Eukaryota</taxon>
        <taxon>Metazoa</taxon>
        <taxon>Spiralia</taxon>
        <taxon>Lophotrochozoa</taxon>
        <taxon>Mollusca</taxon>
        <taxon>Bivalvia</taxon>
        <taxon>Autobranchia</taxon>
        <taxon>Heteroconchia</taxon>
        <taxon>Euheterodonta</taxon>
        <taxon>Imparidentia</taxon>
        <taxon>Neoheterodontei</taxon>
        <taxon>Myida</taxon>
        <taxon>Dreissenoidea</taxon>
        <taxon>Dreissenidae</taxon>
        <taxon>Dreissena</taxon>
    </lineage>
</organism>
<gene>
    <name evidence="2" type="ORF">DPMN_061573</name>
</gene>
<proteinExistence type="predicted"/>
<feature type="transmembrane region" description="Helical" evidence="1">
    <location>
        <begin position="129"/>
        <end position="152"/>
    </location>
</feature>
<sequence length="211" mass="24028">MCACTTLDCYAEKRRVCEAEYFCYVENLHAVVTRGCINDKDPLLCENRRPTKIGKLDYPLLHCCNDDDYCNRDVVPVRPTDDPPITPVVHVTSSKDDDANNPYVRYEYEDSEKAKTPCPSSSDSKMNPIYIAVPIAGLCVLLALIIFAMYLLRRRNDMYTQYDAFRYQEHLAKMAAKQNAGKNTQTCEVSNRCTDSERSSQGSETKFFLNA</sequence>
<reference evidence="2" key="2">
    <citation type="submission" date="2020-11" db="EMBL/GenBank/DDBJ databases">
        <authorList>
            <person name="McCartney M.A."/>
            <person name="Auch B."/>
            <person name="Kono T."/>
            <person name="Mallez S."/>
            <person name="Becker A."/>
            <person name="Gohl D.M."/>
            <person name="Silverstein K.A.T."/>
            <person name="Koren S."/>
            <person name="Bechman K.B."/>
            <person name="Herman A."/>
            <person name="Abrahante J.E."/>
            <person name="Garbe J."/>
        </authorList>
    </citation>
    <scope>NUCLEOTIDE SEQUENCE</scope>
    <source>
        <strain evidence="2">Duluth1</strain>
        <tissue evidence="2">Whole animal</tissue>
    </source>
</reference>
<protein>
    <submittedName>
        <fullName evidence="2">Uncharacterized protein</fullName>
    </submittedName>
</protein>
<accession>A0A9D4C798</accession>
<comment type="caution">
    <text evidence="2">The sequence shown here is derived from an EMBL/GenBank/DDBJ whole genome shotgun (WGS) entry which is preliminary data.</text>
</comment>
<keyword evidence="1" id="KW-0812">Transmembrane</keyword>
<dbReference type="InterPro" id="IPR045860">
    <property type="entry name" value="Snake_toxin-like_sf"/>
</dbReference>
<keyword evidence="3" id="KW-1185">Reference proteome</keyword>
<evidence type="ECO:0000313" key="2">
    <source>
        <dbReference type="EMBL" id="KAH3718766.1"/>
    </source>
</evidence>
<evidence type="ECO:0000256" key="1">
    <source>
        <dbReference type="SAM" id="Phobius"/>
    </source>
</evidence>
<keyword evidence="1" id="KW-0472">Membrane</keyword>
<dbReference type="Proteomes" id="UP000828390">
    <property type="component" value="Unassembled WGS sequence"/>
</dbReference>